<accession>A0ABV1E0I6</accession>
<dbReference type="Pfam" id="PF08955">
    <property type="entry name" value="BofC_C"/>
    <property type="match status" value="1"/>
</dbReference>
<keyword evidence="1" id="KW-0732">Signal</keyword>
<keyword evidence="4" id="KW-1185">Reference proteome</keyword>
<feature type="domain" description="Bypass of forespore C C-terminal" evidence="2">
    <location>
        <begin position="51"/>
        <end position="106"/>
    </location>
</feature>
<feature type="chain" id="PRO_5045256324" evidence="1">
    <location>
        <begin position="25"/>
        <end position="108"/>
    </location>
</feature>
<evidence type="ECO:0000259" key="2">
    <source>
        <dbReference type="Pfam" id="PF08955"/>
    </source>
</evidence>
<sequence length="108" mass="11682">MDKKMKILLLVTAVCVIVIGAASAISATTKPPLTVSQADHPSAVASTWTVGVYEGKLAVFQDGNDRPVELYEDVLISELPETDQALLRRGITAYSTQELQTILEDYTS</sequence>
<dbReference type="Proteomes" id="UP001489509">
    <property type="component" value="Unassembled WGS sequence"/>
</dbReference>
<feature type="signal peptide" evidence="1">
    <location>
        <begin position="1"/>
        <end position="24"/>
    </location>
</feature>
<reference evidence="3 4" key="1">
    <citation type="submission" date="2024-03" db="EMBL/GenBank/DDBJ databases">
        <title>Human intestinal bacterial collection.</title>
        <authorList>
            <person name="Pauvert C."/>
            <person name="Hitch T.C.A."/>
            <person name="Clavel T."/>
        </authorList>
    </citation>
    <scope>NUCLEOTIDE SEQUENCE [LARGE SCALE GENOMIC DNA]</scope>
    <source>
        <strain evidence="3 4">CLA-JM-H44</strain>
    </source>
</reference>
<evidence type="ECO:0000256" key="1">
    <source>
        <dbReference type="SAM" id="SignalP"/>
    </source>
</evidence>
<dbReference type="InterPro" id="IPR015050">
    <property type="entry name" value="BofC_C"/>
</dbReference>
<evidence type="ECO:0000313" key="3">
    <source>
        <dbReference type="EMBL" id="MEQ2440826.1"/>
    </source>
</evidence>
<dbReference type="EMBL" id="JBBMFD010000013">
    <property type="protein sequence ID" value="MEQ2440826.1"/>
    <property type="molecule type" value="Genomic_DNA"/>
</dbReference>
<gene>
    <name evidence="3" type="ORF">WMO26_08325</name>
</gene>
<comment type="caution">
    <text evidence="3">The sequence shown here is derived from an EMBL/GenBank/DDBJ whole genome shotgun (WGS) entry which is preliminary data.</text>
</comment>
<name>A0ABV1E0I6_9FIRM</name>
<organism evidence="3 4">
    <name type="scientific">Solibaculum intestinale</name>
    <dbReference type="NCBI Taxonomy" id="3133165"/>
    <lineage>
        <taxon>Bacteria</taxon>
        <taxon>Bacillati</taxon>
        <taxon>Bacillota</taxon>
        <taxon>Clostridia</taxon>
        <taxon>Eubacteriales</taxon>
        <taxon>Oscillospiraceae</taxon>
        <taxon>Solibaculum</taxon>
    </lineage>
</organism>
<dbReference type="RefSeq" id="WP_349219555.1">
    <property type="nucleotide sequence ID" value="NZ_JBBMFD010000013.1"/>
</dbReference>
<evidence type="ECO:0000313" key="4">
    <source>
        <dbReference type="Proteomes" id="UP001489509"/>
    </source>
</evidence>
<protein>
    <submittedName>
        <fullName evidence="3">BofC C-terminal domain-containing protein</fullName>
    </submittedName>
</protein>
<proteinExistence type="predicted"/>